<name>A0ABW0DGN4_STRFI</name>
<organism evidence="2 3">
    <name type="scientific">Streptomyces fimbriatus</name>
    <dbReference type="NCBI Taxonomy" id="68197"/>
    <lineage>
        <taxon>Bacteria</taxon>
        <taxon>Bacillati</taxon>
        <taxon>Actinomycetota</taxon>
        <taxon>Actinomycetes</taxon>
        <taxon>Kitasatosporales</taxon>
        <taxon>Streptomycetaceae</taxon>
        <taxon>Streptomyces</taxon>
    </lineage>
</organism>
<evidence type="ECO:0000256" key="1">
    <source>
        <dbReference type="SAM" id="MobiDB-lite"/>
    </source>
</evidence>
<dbReference type="RefSeq" id="WP_344642823.1">
    <property type="nucleotide sequence ID" value="NZ_BAAASS010000002.1"/>
</dbReference>
<feature type="region of interest" description="Disordered" evidence="1">
    <location>
        <begin position="69"/>
        <end position="88"/>
    </location>
</feature>
<reference evidence="3" key="1">
    <citation type="journal article" date="2019" name="Int. J. Syst. Evol. Microbiol.">
        <title>The Global Catalogue of Microorganisms (GCM) 10K type strain sequencing project: providing services to taxonomists for standard genome sequencing and annotation.</title>
        <authorList>
            <consortium name="The Broad Institute Genomics Platform"/>
            <consortium name="The Broad Institute Genome Sequencing Center for Infectious Disease"/>
            <person name="Wu L."/>
            <person name="Ma J."/>
        </authorList>
    </citation>
    <scope>NUCLEOTIDE SEQUENCE [LARGE SCALE GENOMIC DNA]</scope>
    <source>
        <strain evidence="3">CCM 8479</strain>
    </source>
</reference>
<evidence type="ECO:0000313" key="2">
    <source>
        <dbReference type="EMBL" id="MFC5229338.1"/>
    </source>
</evidence>
<comment type="caution">
    <text evidence="2">The sequence shown here is derived from an EMBL/GenBank/DDBJ whole genome shotgun (WGS) entry which is preliminary data.</text>
</comment>
<keyword evidence="3" id="KW-1185">Reference proteome</keyword>
<protein>
    <submittedName>
        <fullName evidence="2">Uncharacterized protein</fullName>
    </submittedName>
</protein>
<evidence type="ECO:0000313" key="3">
    <source>
        <dbReference type="Proteomes" id="UP001596156"/>
    </source>
</evidence>
<dbReference type="Proteomes" id="UP001596156">
    <property type="component" value="Unassembled WGS sequence"/>
</dbReference>
<proteinExistence type="predicted"/>
<accession>A0ABW0DGN4</accession>
<dbReference type="EMBL" id="JBHSKL010000049">
    <property type="protein sequence ID" value="MFC5229338.1"/>
    <property type="molecule type" value="Genomic_DNA"/>
</dbReference>
<gene>
    <name evidence="2" type="ORF">ACFPN6_33235</name>
</gene>
<sequence length="88" mass="9787">MAGAPVLVGEKYSLLARREVCLGNLTPREWGDRRLRRDDERPMVFAHVCGDELVPVVTRRACGDRVRHEDLTPRPRAPGWTVGGPAAV</sequence>